<comment type="caution">
    <text evidence="5">The sequence shown here is derived from an EMBL/GenBank/DDBJ whole genome shotgun (WGS) entry which is preliminary data.</text>
</comment>
<dbReference type="FunCoup" id="A0A507AVY1">
    <property type="interactions" value="63"/>
</dbReference>
<dbReference type="InParanoid" id="A0A507AVY1"/>
<dbReference type="SUPFAM" id="SSF57701">
    <property type="entry name" value="Zn2/Cys6 DNA-binding domain"/>
    <property type="match status" value="1"/>
</dbReference>
<dbReference type="GO" id="GO:0006351">
    <property type="term" value="P:DNA-templated transcription"/>
    <property type="evidence" value="ECO:0007669"/>
    <property type="project" value="InterPro"/>
</dbReference>
<protein>
    <recommendedName>
        <fullName evidence="4">Zn(2)-C6 fungal-type domain-containing protein</fullName>
    </recommendedName>
</protein>
<evidence type="ECO:0000256" key="1">
    <source>
        <dbReference type="ARBA" id="ARBA00022723"/>
    </source>
</evidence>
<name>A0A507AVY1_9PEZI</name>
<evidence type="ECO:0000313" key="5">
    <source>
        <dbReference type="EMBL" id="TPX08420.1"/>
    </source>
</evidence>
<evidence type="ECO:0000256" key="2">
    <source>
        <dbReference type="ARBA" id="ARBA00023242"/>
    </source>
</evidence>
<feature type="region of interest" description="Disordered" evidence="3">
    <location>
        <begin position="825"/>
        <end position="897"/>
    </location>
</feature>
<evidence type="ECO:0000259" key="4">
    <source>
        <dbReference type="PROSITE" id="PS50048"/>
    </source>
</evidence>
<dbReference type="CDD" id="cd00067">
    <property type="entry name" value="GAL4"/>
    <property type="match status" value="1"/>
</dbReference>
<dbReference type="GO" id="GO:0003677">
    <property type="term" value="F:DNA binding"/>
    <property type="evidence" value="ECO:0007669"/>
    <property type="project" value="InterPro"/>
</dbReference>
<dbReference type="PANTHER" id="PTHR47425">
    <property type="entry name" value="FARB-RELATED"/>
    <property type="match status" value="1"/>
</dbReference>
<dbReference type="InterPro" id="IPR007219">
    <property type="entry name" value="XnlR_reg_dom"/>
</dbReference>
<keyword evidence="1" id="KW-0479">Metal-binding</keyword>
<dbReference type="EMBL" id="SKBQ01000079">
    <property type="protein sequence ID" value="TPX08420.1"/>
    <property type="molecule type" value="Genomic_DNA"/>
</dbReference>
<dbReference type="InterPro" id="IPR036864">
    <property type="entry name" value="Zn2-C6_fun-type_DNA-bd_sf"/>
</dbReference>
<keyword evidence="2" id="KW-0539">Nucleus</keyword>
<proteinExistence type="predicted"/>
<dbReference type="InterPro" id="IPR052761">
    <property type="entry name" value="Fungal_Detox/Toxin_TFs"/>
</dbReference>
<accession>A0A507AVY1</accession>
<reference evidence="5 6" key="1">
    <citation type="submission" date="2019-06" db="EMBL/GenBank/DDBJ databases">
        <title>Draft genome sequence of the filamentous fungus Phialemoniopsis curvata isolated from diesel fuel.</title>
        <authorList>
            <person name="Varaljay V.A."/>
            <person name="Lyon W.J."/>
            <person name="Crouch A.L."/>
            <person name="Drake C.E."/>
            <person name="Hollomon J.M."/>
            <person name="Nadeau L.J."/>
            <person name="Nunn H.S."/>
            <person name="Stevenson B.S."/>
            <person name="Bojanowski C.L."/>
            <person name="Crookes-Goodson W.J."/>
        </authorList>
    </citation>
    <scope>NUCLEOTIDE SEQUENCE [LARGE SCALE GENOMIC DNA]</scope>
    <source>
        <strain evidence="5 6">D216</strain>
    </source>
</reference>
<dbReference type="SMART" id="SM00066">
    <property type="entry name" value="GAL4"/>
    <property type="match status" value="1"/>
</dbReference>
<dbReference type="Pfam" id="PF00172">
    <property type="entry name" value="Zn_clus"/>
    <property type="match status" value="1"/>
</dbReference>
<sequence length="987" mass="107528">MSQPTTATDPMDPKPKNANKIRKRAPKACLSCRARKVRCDVSQRGRPCMNCYLDNETCVVTGRASRFRRSQRENGENVQASYPPYAADNCNHTHTAEAVVKSRANVQVMPEAQAAPQPPAANSPEKAPETTEAPPAPKPQVNTSTPAPALVQTQPQASNALPNPPHPAANLSLSSFSNDLPESSLSHWAPFEQKLNMSSDITYSYYPFLHISNLPNIPPQDVNYLELQGCLRVPTRAILDEFVQQYFLHVHPLLPIFNEGDFWELYCNQGLGNERMSLLVFQSILFATCNFVSRNSIQALGFSTIRAARAALYRRAKLLYDLETESSPVAISQASLLLSFWSPNRGPRNPNSAWLTTAIQMAKGAEAHHYANFSPGKPASTLKRLWWCCIIRDRVLGLGVRRSIQITRQHFDFDANSPLGYADLSDEIERSRVYNPGTKRSLIEILVQFLELCVVLTDILILVFPLDDTPGWGRELAAEDAGKVKQCKIELRRWYKGATLKFPMFGGSGVARAPAGGKEYHHDSVILYTNLMYMYYHSSRVALCHHEVLHMAVASAAAGLGTSGARDISTIYENRYELQDASSGVTECLKELIQLRLARWLPISAVACTALPLVLHILDVKLSTPASQGDNQDPNNSSALKQHRLNILIEAMKTYQPQYDGVDWVSETIRHIINLAQLDNAPAPANGGTSAISDWTDILASHPSCYLRLALTMDLALSKNRMPEERDFPASLRGLFTNGFSPLRILQGQNKPKAGPAASHGQTTARAAAAAAAAAASATSASMGMSGGGSGTITPINMMSNGFGMAHEQPLFGMQMEMDIPLGMGTVTQLPSDEETSPESAHHAENTLSPAAGAPVGGLASSSSSASAAAPPQVAPPGHDDHHHHHNGGGGVQAMPAAPFSEEMDGFEAHVLNAFAFQDDSPPSSGSDVDGVFGVDDDEWIQDAWQREDEHHMHVFGGHRVETQQQRGDHETARALLDAIKDNEVMV</sequence>
<dbReference type="Pfam" id="PF04082">
    <property type="entry name" value="Fungal_trans"/>
    <property type="match status" value="1"/>
</dbReference>
<dbReference type="PROSITE" id="PS50048">
    <property type="entry name" value="ZN2_CY6_FUNGAL_2"/>
    <property type="match status" value="1"/>
</dbReference>
<dbReference type="GO" id="GO:0000981">
    <property type="term" value="F:DNA-binding transcription factor activity, RNA polymerase II-specific"/>
    <property type="evidence" value="ECO:0007669"/>
    <property type="project" value="InterPro"/>
</dbReference>
<feature type="domain" description="Zn(2)-C6 fungal-type" evidence="4">
    <location>
        <begin position="28"/>
        <end position="60"/>
    </location>
</feature>
<gene>
    <name evidence="5" type="ORF">E0L32_010150</name>
</gene>
<dbReference type="PANTHER" id="PTHR47425:SF2">
    <property type="entry name" value="FARB-RELATED"/>
    <property type="match status" value="1"/>
</dbReference>
<feature type="region of interest" description="Disordered" evidence="3">
    <location>
        <begin position="156"/>
        <end position="175"/>
    </location>
</feature>
<dbReference type="Proteomes" id="UP000319257">
    <property type="component" value="Unassembled WGS sequence"/>
</dbReference>
<dbReference type="OrthoDB" id="5121955at2759"/>
<feature type="region of interest" description="Disordered" evidence="3">
    <location>
        <begin position="110"/>
        <end position="146"/>
    </location>
</feature>
<keyword evidence="6" id="KW-1185">Reference proteome</keyword>
<feature type="region of interest" description="Disordered" evidence="3">
    <location>
        <begin position="1"/>
        <end position="22"/>
    </location>
</feature>
<dbReference type="GeneID" id="41977597"/>
<dbReference type="GO" id="GO:0008270">
    <property type="term" value="F:zinc ion binding"/>
    <property type="evidence" value="ECO:0007669"/>
    <property type="project" value="InterPro"/>
</dbReference>
<evidence type="ECO:0000313" key="6">
    <source>
        <dbReference type="Proteomes" id="UP000319257"/>
    </source>
</evidence>
<feature type="compositionally biased region" description="Low complexity" evidence="3">
    <location>
        <begin position="848"/>
        <end position="872"/>
    </location>
</feature>
<dbReference type="STRING" id="1093900.A0A507AVY1"/>
<evidence type="ECO:0000256" key="3">
    <source>
        <dbReference type="SAM" id="MobiDB-lite"/>
    </source>
</evidence>
<dbReference type="AlphaFoldDB" id="A0A507AVY1"/>
<dbReference type="Gene3D" id="4.10.240.10">
    <property type="entry name" value="Zn(2)-C6 fungal-type DNA-binding domain"/>
    <property type="match status" value="1"/>
</dbReference>
<organism evidence="5 6">
    <name type="scientific">Thyridium curvatum</name>
    <dbReference type="NCBI Taxonomy" id="1093900"/>
    <lineage>
        <taxon>Eukaryota</taxon>
        <taxon>Fungi</taxon>
        <taxon>Dikarya</taxon>
        <taxon>Ascomycota</taxon>
        <taxon>Pezizomycotina</taxon>
        <taxon>Sordariomycetes</taxon>
        <taxon>Sordariomycetidae</taxon>
        <taxon>Thyridiales</taxon>
        <taxon>Thyridiaceae</taxon>
        <taxon>Thyridium</taxon>
    </lineage>
</organism>
<dbReference type="RefSeq" id="XP_030990131.1">
    <property type="nucleotide sequence ID" value="XM_031132736.1"/>
</dbReference>
<dbReference type="CDD" id="cd12148">
    <property type="entry name" value="fungal_TF_MHR"/>
    <property type="match status" value="1"/>
</dbReference>
<dbReference type="PROSITE" id="PS00463">
    <property type="entry name" value="ZN2_CY6_FUNGAL_1"/>
    <property type="match status" value="1"/>
</dbReference>
<dbReference type="InterPro" id="IPR001138">
    <property type="entry name" value="Zn2Cys6_DnaBD"/>
</dbReference>